<reference evidence="9" key="1">
    <citation type="submission" date="2018-01" db="EMBL/GenBank/DDBJ databases">
        <authorList>
            <person name="Mao J.F."/>
        </authorList>
    </citation>
    <scope>NUCLEOTIDE SEQUENCE</scope>
    <source>
        <strain evidence="9">Huo1</strain>
        <tissue evidence="9">Leaf</tissue>
    </source>
</reference>
<evidence type="ECO:0000256" key="3">
    <source>
        <dbReference type="ARBA" id="ARBA00023125"/>
    </source>
</evidence>
<dbReference type="EMBL" id="PNBA02000008">
    <property type="protein sequence ID" value="KAG6414633.1"/>
    <property type="molecule type" value="Genomic_DNA"/>
</dbReference>
<accession>A0A8X8XMJ5</accession>
<dbReference type="PANTHER" id="PTHR31194">
    <property type="entry name" value="SHN SHINE , DNA BINDING / TRANSCRIPTION FACTOR"/>
    <property type="match status" value="1"/>
</dbReference>
<evidence type="ECO:0000313" key="9">
    <source>
        <dbReference type="EMBL" id="KAG6414633.1"/>
    </source>
</evidence>
<keyword evidence="3" id="KW-0238">DNA-binding</keyword>
<evidence type="ECO:0000256" key="4">
    <source>
        <dbReference type="ARBA" id="ARBA00023163"/>
    </source>
</evidence>
<dbReference type="InterPro" id="IPR036955">
    <property type="entry name" value="AP2/ERF_dom_sf"/>
</dbReference>
<dbReference type="GO" id="GO:0003700">
    <property type="term" value="F:DNA-binding transcription factor activity"/>
    <property type="evidence" value="ECO:0007669"/>
    <property type="project" value="InterPro"/>
</dbReference>
<feature type="compositionally biased region" description="Polar residues" evidence="7">
    <location>
        <begin position="93"/>
        <end position="104"/>
    </location>
</feature>
<dbReference type="InterPro" id="IPR016177">
    <property type="entry name" value="DNA-bd_dom_sf"/>
</dbReference>
<proteinExistence type="inferred from homology"/>
<evidence type="ECO:0000256" key="2">
    <source>
        <dbReference type="ARBA" id="ARBA00023015"/>
    </source>
</evidence>
<evidence type="ECO:0000256" key="6">
    <source>
        <dbReference type="ARBA" id="ARBA00024343"/>
    </source>
</evidence>
<dbReference type="SUPFAM" id="SSF54171">
    <property type="entry name" value="DNA-binding domain"/>
    <property type="match status" value="1"/>
</dbReference>
<gene>
    <name evidence="9" type="ORF">SASPL_122006</name>
</gene>
<dbReference type="GO" id="GO:0003677">
    <property type="term" value="F:DNA binding"/>
    <property type="evidence" value="ECO:0007669"/>
    <property type="project" value="UniProtKB-KW"/>
</dbReference>
<comment type="caution">
    <text evidence="9">The sequence shown here is derived from an EMBL/GenBank/DDBJ whole genome shotgun (WGS) entry which is preliminary data.</text>
</comment>
<dbReference type="GO" id="GO:0005634">
    <property type="term" value="C:nucleus"/>
    <property type="evidence" value="ECO:0007669"/>
    <property type="project" value="UniProtKB-SubCell"/>
</dbReference>
<keyword evidence="10" id="KW-1185">Reference proteome</keyword>
<evidence type="ECO:0000256" key="7">
    <source>
        <dbReference type="SAM" id="MobiDB-lite"/>
    </source>
</evidence>
<comment type="subcellular location">
    <subcellularLocation>
        <location evidence="1">Nucleus</location>
    </subcellularLocation>
</comment>
<evidence type="ECO:0000313" key="10">
    <source>
        <dbReference type="Proteomes" id="UP000298416"/>
    </source>
</evidence>
<dbReference type="Proteomes" id="UP000298416">
    <property type="component" value="Unassembled WGS sequence"/>
</dbReference>
<dbReference type="PANTHER" id="PTHR31194:SF90">
    <property type="entry name" value="ETHYLENE-RESPONSIVE TRANSCRIPTION FACTOR RAP2-11"/>
    <property type="match status" value="1"/>
</dbReference>
<keyword evidence="5" id="KW-0539">Nucleus</keyword>
<evidence type="ECO:0000256" key="5">
    <source>
        <dbReference type="ARBA" id="ARBA00023242"/>
    </source>
</evidence>
<organism evidence="9">
    <name type="scientific">Salvia splendens</name>
    <name type="common">Scarlet sage</name>
    <dbReference type="NCBI Taxonomy" id="180675"/>
    <lineage>
        <taxon>Eukaryota</taxon>
        <taxon>Viridiplantae</taxon>
        <taxon>Streptophyta</taxon>
        <taxon>Embryophyta</taxon>
        <taxon>Tracheophyta</taxon>
        <taxon>Spermatophyta</taxon>
        <taxon>Magnoliopsida</taxon>
        <taxon>eudicotyledons</taxon>
        <taxon>Gunneridae</taxon>
        <taxon>Pentapetalae</taxon>
        <taxon>asterids</taxon>
        <taxon>lamiids</taxon>
        <taxon>Lamiales</taxon>
        <taxon>Lamiaceae</taxon>
        <taxon>Nepetoideae</taxon>
        <taxon>Mentheae</taxon>
        <taxon>Salviinae</taxon>
        <taxon>Salvia</taxon>
        <taxon>Salvia subgen. Calosphace</taxon>
        <taxon>core Calosphace</taxon>
    </lineage>
</organism>
<reference evidence="9" key="2">
    <citation type="submission" date="2020-08" db="EMBL/GenBank/DDBJ databases">
        <title>Plant Genome Project.</title>
        <authorList>
            <person name="Zhang R.-G."/>
        </authorList>
    </citation>
    <scope>NUCLEOTIDE SEQUENCE</scope>
    <source>
        <strain evidence="9">Huo1</strain>
        <tissue evidence="9">Leaf</tissue>
    </source>
</reference>
<name>A0A8X8XMJ5_SALSN</name>
<keyword evidence="4" id="KW-0804">Transcription</keyword>
<keyword evidence="2" id="KW-0805">Transcription regulation</keyword>
<sequence length="536" mass="61553">MYNKPANRSSTKGKFVGVRQRPSGKWVAEIKNTTQKIRMWLGTFDTPEEAALAYDEAACLLRGSNTRTNFMNTVPCNPALSLKIKNLLNQKRSQNKAIITPPTSDQERHNKAVASNSSSINQTEGSLVFNPSEDVYRPGFIHFAPQSHEEGAVEDAPFPDFERMKVCMHIKYCMMNYKRKETIIEIIASKDTMEPDFIQMSRLFYLNFADGCVTVWAELENRNQEFFKEYNKRLAAIAQINRFNCLLLRQAELMGHNHLQQGPSGSGRTELMHQRNEFQQGPSPEMHPQNELQQGRSLSQLVGLMHQQNGFHPNSNFALEARPAYQSNGFQQRSNASRQVQRMHQPRPNGFQLPVMQCDNELQLMPPPHPQFNVSQPAEFMHQHNGLHPRSNNVTQQAQRMHQHNGLQFFPIHTQHAPQQMQRDNGLLGHSSVPQPAELVHRYNGLQQHPSATQHVQQLMQRDNELYRHSNGFEQAPQQGIQPDNELHHHPNGLKQTPQQLMQRGTELYRHSNGFEQAPQQGMQPDNELYHHGFEP</sequence>
<dbReference type="Gene3D" id="3.30.730.10">
    <property type="entry name" value="AP2/ERF domain"/>
    <property type="match status" value="1"/>
</dbReference>
<dbReference type="PRINTS" id="PR00367">
    <property type="entry name" value="ETHRSPELEMNT"/>
</dbReference>
<dbReference type="SMART" id="SM00380">
    <property type="entry name" value="AP2"/>
    <property type="match status" value="1"/>
</dbReference>
<dbReference type="Pfam" id="PF00847">
    <property type="entry name" value="AP2"/>
    <property type="match status" value="1"/>
</dbReference>
<dbReference type="CDD" id="cd00018">
    <property type="entry name" value="AP2"/>
    <property type="match status" value="1"/>
</dbReference>
<feature type="region of interest" description="Disordered" evidence="7">
    <location>
        <begin position="475"/>
        <end position="496"/>
    </location>
</feature>
<evidence type="ECO:0000259" key="8">
    <source>
        <dbReference type="PROSITE" id="PS51032"/>
    </source>
</evidence>
<dbReference type="AlphaFoldDB" id="A0A8X8XMJ5"/>
<protein>
    <recommendedName>
        <fullName evidence="8">AP2/ERF domain-containing protein</fullName>
    </recommendedName>
</protein>
<dbReference type="InterPro" id="IPR050913">
    <property type="entry name" value="AP2/ERF_ERF"/>
</dbReference>
<feature type="region of interest" description="Disordered" evidence="7">
    <location>
        <begin position="93"/>
        <end position="123"/>
    </location>
</feature>
<dbReference type="FunFam" id="3.30.730.10:FF:000005">
    <property type="entry name" value="ethylene-responsive transcription factor RAP2-11"/>
    <property type="match status" value="1"/>
</dbReference>
<dbReference type="InterPro" id="IPR001471">
    <property type="entry name" value="AP2/ERF_dom"/>
</dbReference>
<dbReference type="PROSITE" id="PS51032">
    <property type="entry name" value="AP2_ERF"/>
    <property type="match status" value="1"/>
</dbReference>
<comment type="similarity">
    <text evidence="6">Belongs to the AP2/ERF transcription factor family. ERF subfamily.</text>
</comment>
<feature type="domain" description="AP2/ERF" evidence="8">
    <location>
        <begin position="14"/>
        <end position="71"/>
    </location>
</feature>
<feature type="compositionally biased region" description="Polar residues" evidence="7">
    <location>
        <begin position="113"/>
        <end position="123"/>
    </location>
</feature>
<evidence type="ECO:0000256" key="1">
    <source>
        <dbReference type="ARBA" id="ARBA00004123"/>
    </source>
</evidence>